<reference evidence="2 3" key="1">
    <citation type="submission" date="2018-11" db="EMBL/GenBank/DDBJ databases">
        <authorList>
            <consortium name="Pathogen Informatics"/>
        </authorList>
    </citation>
    <scope>NUCLEOTIDE SEQUENCE [LARGE SCALE GENOMIC DNA]</scope>
    <source>
        <strain evidence="2 3">Zambia</strain>
    </source>
</reference>
<name>A0A183M1V9_9TREM</name>
<accession>A0A183M1V9</accession>
<organism evidence="2 3">
    <name type="scientific">Schistosoma margrebowiei</name>
    <dbReference type="NCBI Taxonomy" id="48269"/>
    <lineage>
        <taxon>Eukaryota</taxon>
        <taxon>Metazoa</taxon>
        <taxon>Spiralia</taxon>
        <taxon>Lophotrochozoa</taxon>
        <taxon>Platyhelminthes</taxon>
        <taxon>Trematoda</taxon>
        <taxon>Digenea</taxon>
        <taxon>Strigeidida</taxon>
        <taxon>Schistosomatoidea</taxon>
        <taxon>Schistosomatidae</taxon>
        <taxon>Schistosoma</taxon>
    </lineage>
</organism>
<evidence type="ECO:0000313" key="3">
    <source>
        <dbReference type="Proteomes" id="UP000277204"/>
    </source>
</evidence>
<proteinExistence type="predicted"/>
<dbReference type="AlphaFoldDB" id="A0A183M1V9"/>
<feature type="compositionally biased region" description="Polar residues" evidence="1">
    <location>
        <begin position="26"/>
        <end position="38"/>
    </location>
</feature>
<dbReference type="Proteomes" id="UP000277204">
    <property type="component" value="Unassembled WGS sequence"/>
</dbReference>
<dbReference type="EMBL" id="UZAI01005009">
    <property type="protein sequence ID" value="VDO88694.1"/>
    <property type="molecule type" value="Genomic_DNA"/>
</dbReference>
<protein>
    <submittedName>
        <fullName evidence="2">Uncharacterized protein</fullName>
    </submittedName>
</protein>
<evidence type="ECO:0000313" key="2">
    <source>
        <dbReference type="EMBL" id="VDO88694.1"/>
    </source>
</evidence>
<sequence>MLPRLRQFSTCCHRRRRYTNRDRTKLSSSSNVGQTHSPNLHPDHNSSKYLLASVNKTNNEEIVSAS</sequence>
<keyword evidence="3" id="KW-1185">Reference proteome</keyword>
<gene>
    <name evidence="2" type="ORF">SMRZ_LOCUS10034</name>
</gene>
<feature type="region of interest" description="Disordered" evidence="1">
    <location>
        <begin position="1"/>
        <end position="48"/>
    </location>
</feature>
<evidence type="ECO:0000256" key="1">
    <source>
        <dbReference type="SAM" id="MobiDB-lite"/>
    </source>
</evidence>